<comment type="caution">
    <text evidence="8">The sequence shown here is derived from an EMBL/GenBank/DDBJ whole genome shotgun (WGS) entry which is preliminary data.</text>
</comment>
<dbReference type="SUPFAM" id="SSF53328">
    <property type="entry name" value="Formyltransferase"/>
    <property type="match status" value="1"/>
</dbReference>
<dbReference type="InterPro" id="IPR036477">
    <property type="entry name" value="Formyl_transf_N_sf"/>
</dbReference>
<evidence type="ECO:0000256" key="5">
    <source>
        <dbReference type="ARBA" id="ARBA00047664"/>
    </source>
</evidence>
<feature type="binding site" evidence="6">
    <location>
        <begin position="18"/>
        <end position="20"/>
    </location>
    <ligand>
        <name>N(1)-(5-phospho-beta-D-ribosyl)glycinamide</name>
        <dbReference type="ChEBI" id="CHEBI:143788"/>
    </ligand>
</feature>
<feature type="active site" description="Proton donor" evidence="6">
    <location>
        <position position="115"/>
    </location>
</feature>
<organism evidence="8 9">
    <name type="scientific">Pseudoalteromonas qingdaonensis</name>
    <dbReference type="NCBI Taxonomy" id="3131913"/>
    <lineage>
        <taxon>Bacteria</taxon>
        <taxon>Pseudomonadati</taxon>
        <taxon>Pseudomonadota</taxon>
        <taxon>Gammaproteobacteria</taxon>
        <taxon>Alteromonadales</taxon>
        <taxon>Pseudoalteromonadaceae</taxon>
        <taxon>Pseudoalteromonas</taxon>
    </lineage>
</organism>
<evidence type="ECO:0000259" key="7">
    <source>
        <dbReference type="Pfam" id="PF00551"/>
    </source>
</evidence>
<name>A0ABU9MXC8_9GAMM</name>
<dbReference type="InterPro" id="IPR002376">
    <property type="entry name" value="Formyl_transf_N"/>
</dbReference>
<dbReference type="Proteomes" id="UP001447008">
    <property type="component" value="Unassembled WGS sequence"/>
</dbReference>
<feature type="binding site" evidence="6">
    <location>
        <position position="113"/>
    </location>
    <ligand>
        <name>(6R)-10-formyltetrahydrofolate</name>
        <dbReference type="ChEBI" id="CHEBI:195366"/>
    </ligand>
</feature>
<keyword evidence="9" id="KW-1185">Reference proteome</keyword>
<sequence>MTPGQVPARLVVLISGSGSNLQAIIDAVAAGTIPAEICAVISNKADAFGLERAKKAGIEAKVLDHKAFASREEYDVALGDLIDSFSPDCVVLAGFMRILTAGLVQKFKGKMLNIHPSLLPKYQGLNTHQRALDANDKVHGVSVHFVTEELDGGPVIVQAQVAIESDDTADSLAQKVHAQEHIIYPLVVKWFSEQRLKMEDNYAVLDNNTLPSQGADLNAHLDS</sequence>
<proteinExistence type="inferred from homology"/>
<evidence type="ECO:0000256" key="3">
    <source>
        <dbReference type="ARBA" id="ARBA00022755"/>
    </source>
</evidence>
<dbReference type="CDD" id="cd08645">
    <property type="entry name" value="FMT_core_GART"/>
    <property type="match status" value="1"/>
</dbReference>
<accession>A0ABU9MXC8</accession>
<dbReference type="Pfam" id="PF00551">
    <property type="entry name" value="Formyl_trans_N"/>
    <property type="match status" value="1"/>
</dbReference>
<keyword evidence="3 6" id="KW-0658">Purine biosynthesis</keyword>
<comment type="function">
    <text evidence="6">Catalyzes the transfer of a formyl group from 10-formyltetrahydrofolate to 5-phospho-ribosyl-glycinamide (GAR), producing 5-phospho-ribosyl-N-formylglycinamide (FGAR) and tetrahydrofolate.</text>
</comment>
<dbReference type="GO" id="GO:0004644">
    <property type="term" value="F:phosphoribosylglycinamide formyltransferase activity"/>
    <property type="evidence" value="ECO:0007669"/>
    <property type="project" value="UniProtKB-EC"/>
</dbReference>
<reference evidence="8 9" key="1">
    <citation type="submission" date="2024-03" db="EMBL/GenBank/DDBJ databases">
        <title>Pseudoalteromonas qingdaonensis sp. nov., isolated from the intestines of marine benthic organisms.</title>
        <authorList>
            <person name="Lin X."/>
            <person name="Fang S."/>
            <person name="Hu X."/>
        </authorList>
    </citation>
    <scope>NUCLEOTIDE SEQUENCE [LARGE SCALE GENOMIC DNA]</scope>
    <source>
        <strain evidence="8 9">YIC-827</strain>
    </source>
</reference>
<protein>
    <recommendedName>
        <fullName evidence="6">Phosphoribosylglycinamide formyltransferase</fullName>
        <ecNumber evidence="6">2.1.2.2</ecNumber>
    </recommendedName>
    <alternativeName>
        <fullName evidence="6">5'-phosphoribosylglycinamide transformylase</fullName>
    </alternativeName>
    <alternativeName>
        <fullName evidence="6">GAR transformylase</fullName>
        <shortName evidence="6">GART</shortName>
    </alternativeName>
</protein>
<feature type="domain" description="Formyl transferase N-terminal" evidence="7">
    <location>
        <begin position="9"/>
        <end position="188"/>
    </location>
</feature>
<gene>
    <name evidence="6 8" type="primary">purN</name>
    <name evidence="8" type="ORF">WCN91_04415</name>
</gene>
<evidence type="ECO:0000256" key="6">
    <source>
        <dbReference type="HAMAP-Rule" id="MF_01930"/>
    </source>
</evidence>
<dbReference type="EMBL" id="JBCGCU010000003">
    <property type="protein sequence ID" value="MEM0514685.1"/>
    <property type="molecule type" value="Genomic_DNA"/>
</dbReference>
<comment type="pathway">
    <text evidence="1 6">Purine metabolism; IMP biosynthesis via de novo pathway; N(2)-formyl-N(1)-(5-phospho-D-ribosyl)glycinamide from N(1)-(5-phospho-D-ribosyl)glycinamide (10-formyl THF route): step 1/1.</text>
</comment>
<keyword evidence="2 6" id="KW-0808">Transferase</keyword>
<dbReference type="PANTHER" id="PTHR43369:SF2">
    <property type="entry name" value="PHOSPHORIBOSYLGLYCINAMIDE FORMYLTRANSFERASE"/>
    <property type="match status" value="1"/>
</dbReference>
<comment type="catalytic activity">
    <reaction evidence="5 6">
        <text>N(1)-(5-phospho-beta-D-ribosyl)glycinamide + (6R)-10-formyltetrahydrofolate = N(2)-formyl-N(1)-(5-phospho-beta-D-ribosyl)glycinamide + (6S)-5,6,7,8-tetrahydrofolate + H(+)</text>
        <dbReference type="Rhea" id="RHEA:15053"/>
        <dbReference type="ChEBI" id="CHEBI:15378"/>
        <dbReference type="ChEBI" id="CHEBI:57453"/>
        <dbReference type="ChEBI" id="CHEBI:143788"/>
        <dbReference type="ChEBI" id="CHEBI:147286"/>
        <dbReference type="ChEBI" id="CHEBI:195366"/>
        <dbReference type="EC" id="2.1.2.2"/>
    </reaction>
</comment>
<dbReference type="RefSeq" id="WP_342676681.1">
    <property type="nucleotide sequence ID" value="NZ_JBCGCU010000003.1"/>
</dbReference>
<dbReference type="PANTHER" id="PTHR43369">
    <property type="entry name" value="PHOSPHORIBOSYLGLYCINAMIDE FORMYLTRANSFERASE"/>
    <property type="match status" value="1"/>
</dbReference>
<dbReference type="InterPro" id="IPR004607">
    <property type="entry name" value="GART"/>
</dbReference>
<evidence type="ECO:0000313" key="9">
    <source>
        <dbReference type="Proteomes" id="UP001447008"/>
    </source>
</evidence>
<dbReference type="PROSITE" id="PS00373">
    <property type="entry name" value="GART"/>
    <property type="match status" value="1"/>
</dbReference>
<dbReference type="Gene3D" id="3.40.50.170">
    <property type="entry name" value="Formyl transferase, N-terminal domain"/>
    <property type="match status" value="1"/>
</dbReference>
<evidence type="ECO:0000256" key="1">
    <source>
        <dbReference type="ARBA" id="ARBA00005054"/>
    </source>
</evidence>
<feature type="site" description="Raises pKa of active site His" evidence="6">
    <location>
        <position position="151"/>
    </location>
</feature>
<evidence type="ECO:0000256" key="4">
    <source>
        <dbReference type="ARBA" id="ARBA00038440"/>
    </source>
</evidence>
<dbReference type="NCBIfam" id="TIGR00639">
    <property type="entry name" value="PurN"/>
    <property type="match status" value="1"/>
</dbReference>
<dbReference type="EC" id="2.1.2.2" evidence="6"/>
<feature type="binding site" evidence="6">
    <location>
        <position position="71"/>
    </location>
    <ligand>
        <name>(6R)-10-formyltetrahydrofolate</name>
        <dbReference type="ChEBI" id="CHEBI:195366"/>
    </ligand>
</feature>
<dbReference type="InterPro" id="IPR001555">
    <property type="entry name" value="GART_AS"/>
</dbReference>
<dbReference type="HAMAP" id="MF_01930">
    <property type="entry name" value="PurN"/>
    <property type="match status" value="1"/>
</dbReference>
<feature type="binding site" evidence="6">
    <location>
        <begin position="96"/>
        <end position="99"/>
    </location>
    <ligand>
        <name>(6R)-10-formyltetrahydrofolate</name>
        <dbReference type="ChEBI" id="CHEBI:195366"/>
    </ligand>
</feature>
<evidence type="ECO:0000313" key="8">
    <source>
        <dbReference type="EMBL" id="MEM0514685.1"/>
    </source>
</evidence>
<comment type="similarity">
    <text evidence="4 6">Belongs to the GART family.</text>
</comment>
<evidence type="ECO:0000256" key="2">
    <source>
        <dbReference type="ARBA" id="ARBA00022679"/>
    </source>
</evidence>